<reference evidence="2" key="1">
    <citation type="submission" date="2022-07" db="EMBL/GenBank/DDBJ databases">
        <title>Genome analysis of Parmales, a sister group of diatoms, reveals the evolutionary specialization of diatoms from phago-mixotrophs to photoautotrophs.</title>
        <authorList>
            <person name="Ban H."/>
            <person name="Sato S."/>
            <person name="Yoshikawa S."/>
            <person name="Kazumasa Y."/>
            <person name="Nakamura Y."/>
            <person name="Ichinomiya M."/>
            <person name="Saitoh K."/>
            <person name="Sato N."/>
            <person name="Blanc-Mathieu R."/>
            <person name="Endo H."/>
            <person name="Kuwata A."/>
            <person name="Ogata H."/>
        </authorList>
    </citation>
    <scope>NUCLEOTIDE SEQUENCE</scope>
</reference>
<evidence type="ECO:0000259" key="1">
    <source>
        <dbReference type="Pfam" id="PF00557"/>
    </source>
</evidence>
<dbReference type="Proteomes" id="UP001165082">
    <property type="component" value="Unassembled WGS sequence"/>
</dbReference>
<gene>
    <name evidence="2" type="ORF">TrRE_jg11428</name>
</gene>
<dbReference type="SUPFAM" id="SSF55920">
    <property type="entry name" value="Creatinase/aminopeptidase"/>
    <property type="match status" value="1"/>
</dbReference>
<dbReference type="InterPro" id="IPR000994">
    <property type="entry name" value="Pept_M24"/>
</dbReference>
<sequence length="199" mass="21069">MNHISPSVTPGTTTLHLDALADLYTTSLSLISAPLNYGGIGLTESSSTSQLCLQAHNLVHLLITLLHFPGWKWFGAGFGNNWYAGIPICGFPKSVCTSVNEVVCHGIPSGAEVLSRGDLLNVDVTVITGEGWHGDTSKMWLVGQGGNFLEEVDLDEEGWDGGLTEVESSRVRLAVVAREAMYLGISACKPGGTVGDIGR</sequence>
<dbReference type="GO" id="GO:0005829">
    <property type="term" value="C:cytosol"/>
    <property type="evidence" value="ECO:0007669"/>
    <property type="project" value="TreeGrafter"/>
</dbReference>
<organism evidence="2 3">
    <name type="scientific">Triparma retinervis</name>
    <dbReference type="NCBI Taxonomy" id="2557542"/>
    <lineage>
        <taxon>Eukaryota</taxon>
        <taxon>Sar</taxon>
        <taxon>Stramenopiles</taxon>
        <taxon>Ochrophyta</taxon>
        <taxon>Bolidophyceae</taxon>
        <taxon>Parmales</taxon>
        <taxon>Triparmaceae</taxon>
        <taxon>Triparma</taxon>
    </lineage>
</organism>
<proteinExistence type="predicted"/>
<evidence type="ECO:0000313" key="3">
    <source>
        <dbReference type="Proteomes" id="UP001165082"/>
    </source>
</evidence>
<dbReference type="PANTHER" id="PTHR43330:SF27">
    <property type="entry name" value="METHIONINE AMINOPEPTIDASE"/>
    <property type="match status" value="1"/>
</dbReference>
<dbReference type="AlphaFoldDB" id="A0A9W6Z9Y9"/>
<dbReference type="OrthoDB" id="10264748at2759"/>
<dbReference type="PANTHER" id="PTHR43330">
    <property type="entry name" value="METHIONINE AMINOPEPTIDASE"/>
    <property type="match status" value="1"/>
</dbReference>
<protein>
    <recommendedName>
        <fullName evidence="1">Peptidase M24 domain-containing protein</fullName>
    </recommendedName>
</protein>
<dbReference type="Pfam" id="PF00557">
    <property type="entry name" value="Peptidase_M24"/>
    <property type="match status" value="1"/>
</dbReference>
<name>A0A9W6Z9Y9_9STRA</name>
<dbReference type="EMBL" id="BRXZ01000603">
    <property type="protein sequence ID" value="GMH48421.1"/>
    <property type="molecule type" value="Genomic_DNA"/>
</dbReference>
<comment type="caution">
    <text evidence="2">The sequence shown here is derived from an EMBL/GenBank/DDBJ whole genome shotgun (WGS) entry which is preliminary data.</text>
</comment>
<feature type="non-terminal residue" evidence="2">
    <location>
        <position position="199"/>
    </location>
</feature>
<dbReference type="Gene3D" id="3.90.230.10">
    <property type="entry name" value="Creatinase/methionine aminopeptidase superfamily"/>
    <property type="match status" value="1"/>
</dbReference>
<keyword evidence="3" id="KW-1185">Reference proteome</keyword>
<accession>A0A9W6Z9Y9</accession>
<feature type="domain" description="Peptidase M24" evidence="1">
    <location>
        <begin position="89"/>
        <end position="198"/>
    </location>
</feature>
<evidence type="ECO:0000313" key="2">
    <source>
        <dbReference type="EMBL" id="GMH48421.1"/>
    </source>
</evidence>
<dbReference type="InterPro" id="IPR036005">
    <property type="entry name" value="Creatinase/aminopeptidase-like"/>
</dbReference>
<dbReference type="GO" id="GO:0070006">
    <property type="term" value="F:metalloaminopeptidase activity"/>
    <property type="evidence" value="ECO:0007669"/>
    <property type="project" value="TreeGrafter"/>
</dbReference>